<evidence type="ECO:0000313" key="9">
    <source>
        <dbReference type="Proteomes" id="UP000288805"/>
    </source>
</evidence>
<keyword evidence="6" id="KW-0695">RNA-directed DNA polymerase</keyword>
<dbReference type="GO" id="GO:0003964">
    <property type="term" value="F:RNA-directed DNA polymerase activity"/>
    <property type="evidence" value="ECO:0007669"/>
    <property type="project" value="UniProtKB-KW"/>
</dbReference>
<evidence type="ECO:0000256" key="5">
    <source>
        <dbReference type="ARBA" id="ARBA00022801"/>
    </source>
</evidence>
<dbReference type="GO" id="GO:0016787">
    <property type="term" value="F:hydrolase activity"/>
    <property type="evidence" value="ECO:0007669"/>
    <property type="project" value="UniProtKB-KW"/>
</dbReference>
<dbReference type="GO" id="GO:0004519">
    <property type="term" value="F:endonuclease activity"/>
    <property type="evidence" value="ECO:0007669"/>
    <property type="project" value="UniProtKB-KW"/>
</dbReference>
<dbReference type="InterPro" id="IPR012337">
    <property type="entry name" value="RNaseH-like_sf"/>
</dbReference>
<dbReference type="Pfam" id="PF00665">
    <property type="entry name" value="rve"/>
    <property type="match status" value="1"/>
</dbReference>
<evidence type="ECO:0000259" key="7">
    <source>
        <dbReference type="PROSITE" id="PS50994"/>
    </source>
</evidence>
<evidence type="ECO:0000256" key="4">
    <source>
        <dbReference type="ARBA" id="ARBA00022759"/>
    </source>
</evidence>
<sequence>MYLAVSEWAISAVLFRCPSPKEQKPIYYVSRALADVETRYSKMELTALALRSAAQKLRPYFQAHPVIVLTDQPLRNILHKPDLTGRMLQWAIELSEFGIEFQPRLSMKGQVMADFVLEYSRRPSQHTNQVNKNGGLCELTEPHAHQALELGSYYSPQLGNIWSKPSGWDSLPLTMKQNMRPSCPDWTSPLLYPSPNSGSTATHNSWRADALAGIAASLPIKEAILLPIHVQPTPLSQKFTCNTIEAPKRTTKNGRMTSQNISGQELYPEISNRHTKSGCKLPVSPYWGHLYKRSFTGPYLRCLGHSEAQYVLAELHEGICGNHSEDDLWHIGSFARILLANNEERRGSICQKCDKCQSKWVEAEAYASIKDKDVTKFVWKNIICRFGIPQTIIADNGPQFDSIAFRNFCSELNIRNSYSTPRYPQRATRRPMGLPNYTRTANRKYSFRSRIWNGCSHSYRNRSPTIRTDAAKQSDANMELGRNLDWTDEVRESAPSGWQIINKGISTLQSQSEAKKLQKWYASP</sequence>
<accession>A0A438FUH0</accession>
<dbReference type="Pfam" id="PF17917">
    <property type="entry name" value="RT_RNaseH"/>
    <property type="match status" value="1"/>
</dbReference>
<keyword evidence="1" id="KW-0808">Transferase</keyword>
<dbReference type="PANTHER" id="PTHR48475">
    <property type="entry name" value="RIBONUCLEASE H"/>
    <property type="match status" value="1"/>
</dbReference>
<dbReference type="PROSITE" id="PS50994">
    <property type="entry name" value="INTEGRASE"/>
    <property type="match status" value="1"/>
</dbReference>
<keyword evidence="4" id="KW-0255">Endonuclease</keyword>
<protein>
    <recommendedName>
        <fullName evidence="7">Integrase catalytic domain-containing protein</fullName>
    </recommendedName>
</protein>
<evidence type="ECO:0000256" key="3">
    <source>
        <dbReference type="ARBA" id="ARBA00022722"/>
    </source>
</evidence>
<keyword evidence="2" id="KW-0548">Nucleotidyltransferase</keyword>
<comment type="caution">
    <text evidence="8">The sequence shown here is derived from an EMBL/GenBank/DDBJ whole genome shotgun (WGS) entry which is preliminary data.</text>
</comment>
<dbReference type="EMBL" id="QGNW01000736">
    <property type="protein sequence ID" value="RVW63607.1"/>
    <property type="molecule type" value="Genomic_DNA"/>
</dbReference>
<proteinExistence type="predicted"/>
<dbReference type="Gene3D" id="3.30.420.10">
    <property type="entry name" value="Ribonuclease H-like superfamily/Ribonuclease H"/>
    <property type="match status" value="1"/>
</dbReference>
<name>A0A438FUH0_VITVI</name>
<gene>
    <name evidence="8" type="ORF">CK203_057397</name>
</gene>
<dbReference type="SUPFAM" id="SSF56672">
    <property type="entry name" value="DNA/RNA polymerases"/>
    <property type="match status" value="1"/>
</dbReference>
<dbReference type="AlphaFoldDB" id="A0A438FUH0"/>
<evidence type="ECO:0000256" key="2">
    <source>
        <dbReference type="ARBA" id="ARBA00022695"/>
    </source>
</evidence>
<dbReference type="GO" id="GO:0015074">
    <property type="term" value="P:DNA integration"/>
    <property type="evidence" value="ECO:0007669"/>
    <property type="project" value="InterPro"/>
</dbReference>
<evidence type="ECO:0000256" key="1">
    <source>
        <dbReference type="ARBA" id="ARBA00022679"/>
    </source>
</evidence>
<dbReference type="GO" id="GO:0003676">
    <property type="term" value="F:nucleic acid binding"/>
    <property type="evidence" value="ECO:0007669"/>
    <property type="project" value="InterPro"/>
</dbReference>
<reference evidence="8 9" key="1">
    <citation type="journal article" date="2018" name="PLoS Genet.">
        <title>Population sequencing reveals clonal diversity and ancestral inbreeding in the grapevine cultivar Chardonnay.</title>
        <authorList>
            <person name="Roach M.J."/>
            <person name="Johnson D.L."/>
            <person name="Bohlmann J."/>
            <person name="van Vuuren H.J."/>
            <person name="Jones S.J."/>
            <person name="Pretorius I.S."/>
            <person name="Schmidt S.A."/>
            <person name="Borneman A.R."/>
        </authorList>
    </citation>
    <scope>NUCLEOTIDE SEQUENCE [LARGE SCALE GENOMIC DNA]</scope>
    <source>
        <strain evidence="9">cv. Chardonnay</strain>
        <tissue evidence="8">Leaf</tissue>
    </source>
</reference>
<evidence type="ECO:0000256" key="6">
    <source>
        <dbReference type="ARBA" id="ARBA00022918"/>
    </source>
</evidence>
<dbReference type="SUPFAM" id="SSF53098">
    <property type="entry name" value="Ribonuclease H-like"/>
    <property type="match status" value="1"/>
</dbReference>
<dbReference type="InterPro" id="IPR001584">
    <property type="entry name" value="Integrase_cat-core"/>
</dbReference>
<organism evidence="8 9">
    <name type="scientific">Vitis vinifera</name>
    <name type="common">Grape</name>
    <dbReference type="NCBI Taxonomy" id="29760"/>
    <lineage>
        <taxon>Eukaryota</taxon>
        <taxon>Viridiplantae</taxon>
        <taxon>Streptophyta</taxon>
        <taxon>Embryophyta</taxon>
        <taxon>Tracheophyta</taxon>
        <taxon>Spermatophyta</taxon>
        <taxon>Magnoliopsida</taxon>
        <taxon>eudicotyledons</taxon>
        <taxon>Gunneridae</taxon>
        <taxon>Pentapetalae</taxon>
        <taxon>rosids</taxon>
        <taxon>Vitales</taxon>
        <taxon>Vitaceae</taxon>
        <taxon>Viteae</taxon>
        <taxon>Vitis</taxon>
    </lineage>
</organism>
<dbReference type="InterPro" id="IPR036397">
    <property type="entry name" value="RNaseH_sf"/>
</dbReference>
<keyword evidence="3" id="KW-0540">Nuclease</keyword>
<evidence type="ECO:0000313" key="8">
    <source>
        <dbReference type="EMBL" id="RVW63607.1"/>
    </source>
</evidence>
<dbReference type="InterPro" id="IPR043502">
    <property type="entry name" value="DNA/RNA_pol_sf"/>
</dbReference>
<dbReference type="PANTHER" id="PTHR48475:SF2">
    <property type="entry name" value="RIBONUCLEASE H"/>
    <property type="match status" value="1"/>
</dbReference>
<dbReference type="InterPro" id="IPR041373">
    <property type="entry name" value="RT_RNaseH"/>
</dbReference>
<dbReference type="Proteomes" id="UP000288805">
    <property type="component" value="Unassembled WGS sequence"/>
</dbReference>
<feature type="domain" description="Integrase catalytic" evidence="7">
    <location>
        <begin position="358"/>
        <end position="425"/>
    </location>
</feature>
<keyword evidence="5" id="KW-0378">Hydrolase</keyword>